<dbReference type="AlphaFoldDB" id="A0A3G2S9S4"/>
<accession>A0A3G2S9S4</accession>
<dbReference type="SUPFAM" id="SSF57716">
    <property type="entry name" value="Glucocorticoid receptor-like (DNA-binding domain)"/>
    <property type="match status" value="1"/>
</dbReference>
<evidence type="ECO:0000313" key="12">
    <source>
        <dbReference type="Proteomes" id="UP000269793"/>
    </source>
</evidence>
<keyword evidence="2" id="KW-0479">Metal-binding</keyword>
<keyword evidence="6" id="KW-0804">Transcription</keyword>
<dbReference type="PANTHER" id="PTHR10071:SF281">
    <property type="entry name" value="BOX A-BINDING FACTOR-RELATED"/>
    <property type="match status" value="1"/>
</dbReference>
<proteinExistence type="predicted"/>
<feature type="region of interest" description="Disordered" evidence="9">
    <location>
        <begin position="601"/>
        <end position="629"/>
    </location>
</feature>
<dbReference type="InterPro" id="IPR013860">
    <property type="entry name" value="AreA_GATA"/>
</dbReference>
<dbReference type="PROSITE" id="PS50114">
    <property type="entry name" value="GATA_ZN_FINGER_2"/>
    <property type="match status" value="1"/>
</dbReference>
<dbReference type="GO" id="GO:0005634">
    <property type="term" value="C:nucleus"/>
    <property type="evidence" value="ECO:0007669"/>
    <property type="project" value="UniProtKB-SubCell"/>
</dbReference>
<feature type="region of interest" description="Disordered" evidence="9">
    <location>
        <begin position="14"/>
        <end position="37"/>
    </location>
</feature>
<dbReference type="CDD" id="cd00202">
    <property type="entry name" value="ZnF_GATA"/>
    <property type="match status" value="1"/>
</dbReference>
<evidence type="ECO:0000256" key="5">
    <source>
        <dbReference type="ARBA" id="ARBA00023015"/>
    </source>
</evidence>
<keyword evidence="4" id="KW-0862">Zinc</keyword>
<dbReference type="GO" id="GO:0000978">
    <property type="term" value="F:RNA polymerase II cis-regulatory region sequence-specific DNA binding"/>
    <property type="evidence" value="ECO:0007669"/>
    <property type="project" value="TreeGrafter"/>
</dbReference>
<keyword evidence="12" id="KW-1185">Reference proteome</keyword>
<dbReference type="InterPro" id="IPR013088">
    <property type="entry name" value="Znf_NHR/GATA"/>
</dbReference>
<feature type="region of interest" description="Disordered" evidence="9">
    <location>
        <begin position="138"/>
        <end position="167"/>
    </location>
</feature>
<dbReference type="PRINTS" id="PR00619">
    <property type="entry name" value="GATAZNFINGER"/>
</dbReference>
<keyword evidence="3 8" id="KW-0863">Zinc-finger</keyword>
<keyword evidence="5" id="KW-0805">Transcription regulation</keyword>
<evidence type="ECO:0000256" key="4">
    <source>
        <dbReference type="ARBA" id="ARBA00022833"/>
    </source>
</evidence>
<dbReference type="InterPro" id="IPR039355">
    <property type="entry name" value="Transcription_factor_GATA"/>
</dbReference>
<dbReference type="Gene3D" id="3.30.50.10">
    <property type="entry name" value="Erythroid Transcription Factor GATA-1, subunit A"/>
    <property type="match status" value="1"/>
</dbReference>
<evidence type="ECO:0000256" key="8">
    <source>
        <dbReference type="PROSITE-ProRule" id="PRU00094"/>
    </source>
</evidence>
<dbReference type="Pfam" id="PF08550">
    <property type="entry name" value="GATA_AreA"/>
    <property type="match status" value="1"/>
</dbReference>
<dbReference type="VEuPathDB" id="FungiDB:DNF11_3895"/>
<feature type="compositionally biased region" description="Basic and acidic residues" evidence="9">
    <location>
        <begin position="353"/>
        <end position="363"/>
    </location>
</feature>
<feature type="compositionally biased region" description="Polar residues" evidence="9">
    <location>
        <begin position="369"/>
        <end position="382"/>
    </location>
</feature>
<feature type="domain" description="GATA-type" evidence="10">
    <location>
        <begin position="650"/>
        <end position="703"/>
    </location>
</feature>
<protein>
    <submittedName>
        <fullName evidence="11">Nitrogen regulatory protein areA</fullName>
    </submittedName>
</protein>
<dbReference type="GO" id="GO:0000981">
    <property type="term" value="F:DNA-binding transcription factor activity, RNA polymerase II-specific"/>
    <property type="evidence" value="ECO:0007669"/>
    <property type="project" value="TreeGrafter"/>
</dbReference>
<feature type="compositionally biased region" description="Polar residues" evidence="9">
    <location>
        <begin position="706"/>
        <end position="741"/>
    </location>
</feature>
<name>A0A3G2S9S4_MALR7</name>
<dbReference type="PANTHER" id="PTHR10071">
    <property type="entry name" value="TRANSCRIPTION FACTOR GATA FAMILY MEMBER"/>
    <property type="match status" value="1"/>
</dbReference>
<evidence type="ECO:0000256" key="1">
    <source>
        <dbReference type="ARBA" id="ARBA00004123"/>
    </source>
</evidence>
<dbReference type="GO" id="GO:0000122">
    <property type="term" value="P:negative regulation of transcription by RNA polymerase II"/>
    <property type="evidence" value="ECO:0007669"/>
    <property type="project" value="TreeGrafter"/>
</dbReference>
<reference evidence="11 12" key="1">
    <citation type="submission" date="2018-10" db="EMBL/GenBank/DDBJ databases">
        <title>Complete genome sequence of Malassezia restricta CBS 7877.</title>
        <authorList>
            <person name="Morand S.C."/>
            <person name="Bertignac M."/>
            <person name="Iltis A."/>
            <person name="Kolder I."/>
            <person name="Pirovano W."/>
            <person name="Jourdain R."/>
            <person name="Clavaud C."/>
        </authorList>
    </citation>
    <scope>NUCLEOTIDE SEQUENCE [LARGE SCALE GENOMIC DNA]</scope>
    <source>
        <strain evidence="11 12">CBS 7877</strain>
    </source>
</reference>
<evidence type="ECO:0000313" key="11">
    <source>
        <dbReference type="EMBL" id="AYO44845.1"/>
    </source>
</evidence>
<dbReference type="EMBL" id="CP033155">
    <property type="protein sequence ID" value="AYO44845.1"/>
    <property type="molecule type" value="Genomic_DNA"/>
</dbReference>
<feature type="region of interest" description="Disordered" evidence="9">
    <location>
        <begin position="79"/>
        <end position="109"/>
    </location>
</feature>
<comment type="subcellular location">
    <subcellularLocation>
        <location evidence="1">Nucleus</location>
    </subcellularLocation>
</comment>
<evidence type="ECO:0000256" key="2">
    <source>
        <dbReference type="ARBA" id="ARBA00022723"/>
    </source>
</evidence>
<keyword evidence="7" id="KW-0539">Nucleus</keyword>
<evidence type="ECO:0000256" key="6">
    <source>
        <dbReference type="ARBA" id="ARBA00023163"/>
    </source>
</evidence>
<dbReference type="PROSITE" id="PS00344">
    <property type="entry name" value="GATA_ZN_FINGER_1"/>
    <property type="match status" value="1"/>
</dbReference>
<dbReference type="STRING" id="425264.A0A3G2S9S4"/>
<dbReference type="GO" id="GO:0045944">
    <property type="term" value="P:positive regulation of transcription by RNA polymerase II"/>
    <property type="evidence" value="ECO:0007669"/>
    <property type="project" value="TreeGrafter"/>
</dbReference>
<dbReference type="Pfam" id="PF00320">
    <property type="entry name" value="GATA"/>
    <property type="match status" value="1"/>
</dbReference>
<gene>
    <name evidence="11" type="primary">AREA</name>
    <name evidence="11" type="ORF">DNF11_3895</name>
</gene>
<feature type="region of interest" description="Disordered" evidence="9">
    <location>
        <begin position="353"/>
        <end position="402"/>
    </location>
</feature>
<dbReference type="OrthoDB" id="515401at2759"/>
<dbReference type="SMART" id="SM00401">
    <property type="entry name" value="ZnF_GATA"/>
    <property type="match status" value="1"/>
</dbReference>
<evidence type="ECO:0000256" key="9">
    <source>
        <dbReference type="SAM" id="MobiDB-lite"/>
    </source>
</evidence>
<feature type="compositionally biased region" description="Polar residues" evidence="9">
    <location>
        <begin position="601"/>
        <end position="628"/>
    </location>
</feature>
<evidence type="ECO:0000256" key="3">
    <source>
        <dbReference type="ARBA" id="ARBA00022771"/>
    </source>
</evidence>
<feature type="compositionally biased region" description="Polar residues" evidence="9">
    <location>
        <begin position="156"/>
        <end position="167"/>
    </location>
</feature>
<evidence type="ECO:0000256" key="7">
    <source>
        <dbReference type="ARBA" id="ARBA00023242"/>
    </source>
</evidence>
<evidence type="ECO:0000259" key="10">
    <source>
        <dbReference type="PROSITE" id="PS50114"/>
    </source>
</evidence>
<dbReference type="GO" id="GO:0008270">
    <property type="term" value="F:zinc ion binding"/>
    <property type="evidence" value="ECO:0007669"/>
    <property type="project" value="UniProtKB-KW"/>
</dbReference>
<feature type="region of interest" description="Disordered" evidence="9">
    <location>
        <begin position="698"/>
        <end position="741"/>
    </location>
</feature>
<dbReference type="InterPro" id="IPR000679">
    <property type="entry name" value="Znf_GATA"/>
</dbReference>
<dbReference type="FunFam" id="3.30.50.10:FF:000007">
    <property type="entry name" value="Nitrogen regulatory AreA, N-terminal"/>
    <property type="match status" value="1"/>
</dbReference>
<dbReference type="Proteomes" id="UP000269793">
    <property type="component" value="Chromosome VIII"/>
</dbReference>
<organism evidence="11 12">
    <name type="scientific">Malassezia restricta (strain ATCC 96810 / NBRC 103918 / CBS 7877)</name>
    <name type="common">Seborrheic dermatitis infection agent</name>
    <dbReference type="NCBI Taxonomy" id="425264"/>
    <lineage>
        <taxon>Eukaryota</taxon>
        <taxon>Fungi</taxon>
        <taxon>Dikarya</taxon>
        <taxon>Basidiomycota</taxon>
        <taxon>Ustilaginomycotina</taxon>
        <taxon>Malasseziomycetes</taxon>
        <taxon>Malasseziales</taxon>
        <taxon>Malasseziaceae</taxon>
        <taxon>Malassezia</taxon>
    </lineage>
</organism>
<sequence length="741" mass="80315">MKASDTINTTLLDNLFSSKDGGRSHNGASEDTDPAALAKEDPLATQIWRMYAKQRDQLPNAARMENLTWRLMSLTLRKQRNQTTTMPTPTPVPATSHTEQDVDDATDTRRGRDQAVRKIEASALPFPVHSTVNARCMGRSRSRSTSMVNVDAGRSPRNTSHSRQRSAGLTSELFGISGDAMEAGLNPQHPPFLLNETMDEIPGVTRALESNIDVLSALPPDMRQATWDVHAEGTKISSGPPSPPPNKLGRESVKQRLIDEFTMAAYKNLFDQSEPNAWRAVSDLEEHAQVVMEMSAKRANYVNLNQDRDDVFLSNHHVLDSVPGIGDYVGHKANQHPEYGFLPRLVRKTSFDHKVRERSESRGPRNHTPAISQTPSDESLQQSRKRLRDASPMPFGMRMPRTGDQRVASGLSRELPQMFSQNIVQSVPSLPFEFSMPSPTSASHAPTMLGNATASIQANHVPPLMPLSTSYTTPISPVGTSASAAPVSNIDLPPAASSAFSDSADVSPSILHLDPSQIFAQQSSMPYSMVGHGGIPTNAAPSQAETTLSSQPDLFQQSDPQAFFASIFHTAHMLNSAQGGILPETVQNTYSSLSNTGLNPSSPYMNMTYESPATQDYSTDGISPSQSYVPSSLAASVSTSSSLPSNNTDPSPSTVCFNCQTTTTPLWRRDPEGNALCNACGLFHRLHGVMRPLSLKTDVIKKRNRSGASSRDTQSRASGRNTASGRSSGANEKNPSALPNT</sequence>